<name>A0ACB8SXD7_9AGAM</name>
<reference evidence="1" key="2">
    <citation type="journal article" date="2022" name="New Phytol.">
        <title>Evolutionary transition to the ectomycorrhizal habit in the genomes of a hyperdiverse lineage of mushroom-forming fungi.</title>
        <authorList>
            <person name="Looney B."/>
            <person name="Miyauchi S."/>
            <person name="Morin E."/>
            <person name="Drula E."/>
            <person name="Courty P.E."/>
            <person name="Kohler A."/>
            <person name="Kuo A."/>
            <person name="LaButti K."/>
            <person name="Pangilinan J."/>
            <person name="Lipzen A."/>
            <person name="Riley R."/>
            <person name="Andreopoulos W."/>
            <person name="He G."/>
            <person name="Johnson J."/>
            <person name="Nolan M."/>
            <person name="Tritt A."/>
            <person name="Barry K.W."/>
            <person name="Grigoriev I.V."/>
            <person name="Nagy L.G."/>
            <person name="Hibbett D."/>
            <person name="Henrissat B."/>
            <person name="Matheny P.B."/>
            <person name="Labbe J."/>
            <person name="Martin F.M."/>
        </authorList>
    </citation>
    <scope>NUCLEOTIDE SEQUENCE</scope>
    <source>
        <strain evidence="1">HHB10654</strain>
    </source>
</reference>
<sequence length="839" mass="88888">MGVSSPPKHGRKIPGPLLLEFPTPPTFIPTSPFPAQPQPNASRNPPPSLPPSTPLPPLPGPSPISEEELIYISSTSRSRRASRISTNSRASSPGPSARDSTVSVSSTEHSVVPSSPTASTHTFGPPAIRNRTESLTSVSGRSIRSFSSAGSLNVPPSSYAHPATTKSPPLRISMDEAILEDEEYHSPTNREGHLTHLSLADIPRATPSPQPPPSAVEADESISSINMHDLPALQDDDGAALLHFEMRTARSKSEMHKSRLRRGVPRKASGTPRSAPPSAFPSRSSAAHDSDTDRPSSPDIASIIAATPRPRRPSETSSARGSLPGSRRTSGRRQSGGSVAVLAYRQKDDDEDSMWNEDSFVEDYGVVIKGGDPEAFAEVLDVDDLDAEAEEAAEDSDSSLDLHTPLPNLMLRDGLLSPHSKILPQNLRSDSPMVLGGIDGDRPGSIMSIASTSMTKSGVFKDERDTVKRRVRHRDGRLLRGGIGLTTGLGWSDSEDEDAPSPLTKRLSHLALSRKSSSSSLGGARPTPSPRPHVLAHPLSRSFSSDSARLSSRKLKSAENPDKSKGRSSLPPTSWPKRAPQSSAPPTPQHSEPPSPRISIPPEPPSKPALHSMSSTSTLSIPAPVTPADSIDAPMEPLMKSDKLLDREKSLPPLPLSRGPSNASMIRRPSFSRMRPPPNTINPNRSSAGSDSSDSIGGTMGHDVPMTPSARSFSSTLPSRSTPRPLHLTASLSAGLQPGEPATKQGLLLGYNRQLHDQQRARAASGPAPVARRLLAPSPGDARAVPPVSPNSDGGGEAKPRPRTGTGMVYKRSSGGNSTPQMQSRMRMPAARTGSAVAS</sequence>
<dbReference type="EMBL" id="MU277218">
    <property type="protein sequence ID" value="KAI0060518.1"/>
    <property type="molecule type" value="Genomic_DNA"/>
</dbReference>
<protein>
    <submittedName>
        <fullName evidence="1">Uncharacterized protein</fullName>
    </submittedName>
</protein>
<reference evidence="1" key="1">
    <citation type="submission" date="2021-03" db="EMBL/GenBank/DDBJ databases">
        <authorList>
            <consortium name="DOE Joint Genome Institute"/>
            <person name="Ahrendt S."/>
            <person name="Looney B.P."/>
            <person name="Miyauchi S."/>
            <person name="Morin E."/>
            <person name="Drula E."/>
            <person name="Courty P.E."/>
            <person name="Chicoki N."/>
            <person name="Fauchery L."/>
            <person name="Kohler A."/>
            <person name="Kuo A."/>
            <person name="Labutti K."/>
            <person name="Pangilinan J."/>
            <person name="Lipzen A."/>
            <person name="Riley R."/>
            <person name="Andreopoulos W."/>
            <person name="He G."/>
            <person name="Johnson J."/>
            <person name="Barry K.W."/>
            <person name="Grigoriev I.V."/>
            <person name="Nagy L."/>
            <person name="Hibbett D."/>
            <person name="Henrissat B."/>
            <person name="Matheny P.B."/>
            <person name="Labbe J."/>
            <person name="Martin F."/>
        </authorList>
    </citation>
    <scope>NUCLEOTIDE SEQUENCE</scope>
    <source>
        <strain evidence="1">HHB10654</strain>
    </source>
</reference>
<evidence type="ECO:0000313" key="1">
    <source>
        <dbReference type="EMBL" id="KAI0060518.1"/>
    </source>
</evidence>
<organism evidence="1 2">
    <name type="scientific">Artomyces pyxidatus</name>
    <dbReference type="NCBI Taxonomy" id="48021"/>
    <lineage>
        <taxon>Eukaryota</taxon>
        <taxon>Fungi</taxon>
        <taxon>Dikarya</taxon>
        <taxon>Basidiomycota</taxon>
        <taxon>Agaricomycotina</taxon>
        <taxon>Agaricomycetes</taxon>
        <taxon>Russulales</taxon>
        <taxon>Auriscalpiaceae</taxon>
        <taxon>Artomyces</taxon>
    </lineage>
</organism>
<gene>
    <name evidence="1" type="ORF">BV25DRAFT_938426</name>
</gene>
<accession>A0ACB8SXD7</accession>
<proteinExistence type="predicted"/>
<keyword evidence="2" id="KW-1185">Reference proteome</keyword>
<comment type="caution">
    <text evidence="1">The sequence shown here is derived from an EMBL/GenBank/DDBJ whole genome shotgun (WGS) entry which is preliminary data.</text>
</comment>
<evidence type="ECO:0000313" key="2">
    <source>
        <dbReference type="Proteomes" id="UP000814140"/>
    </source>
</evidence>
<dbReference type="Proteomes" id="UP000814140">
    <property type="component" value="Unassembled WGS sequence"/>
</dbReference>